<dbReference type="SMART" id="SM00184">
    <property type="entry name" value="RING"/>
    <property type="match status" value="1"/>
</dbReference>
<dbReference type="InterPro" id="IPR001841">
    <property type="entry name" value="Znf_RING"/>
</dbReference>
<name>A0AAD4LQQ9_9AGAM</name>
<comment type="caution">
    <text evidence="8">The sequence shown here is derived from an EMBL/GenBank/DDBJ whole genome shotgun (WGS) entry which is preliminary data.</text>
</comment>
<dbReference type="PROSITE" id="PS50089">
    <property type="entry name" value="ZF_RING_2"/>
    <property type="match status" value="1"/>
</dbReference>
<protein>
    <recommendedName>
        <fullName evidence="7">RING-type domain-containing protein</fullName>
    </recommendedName>
</protein>
<keyword evidence="9" id="KW-1185">Reference proteome</keyword>
<dbReference type="Gene3D" id="3.30.40.10">
    <property type="entry name" value="Zinc/RING finger domain, C3HC4 (zinc finger)"/>
    <property type="match status" value="1"/>
</dbReference>
<evidence type="ECO:0000256" key="3">
    <source>
        <dbReference type="ARBA" id="ARBA00022833"/>
    </source>
</evidence>
<keyword evidence="2 4" id="KW-0863">Zinc-finger</keyword>
<dbReference type="Proteomes" id="UP001201163">
    <property type="component" value="Unassembled WGS sequence"/>
</dbReference>
<sequence length="397" mass="45559">MRVVHDRRCRKREFTTNMYITKRQGIIIMTANTEQSRLRSLNVSAACYWRRQCHGELESPKLIPTSFIQRVMPTTRSASTAKSSSSRVDATLSEVGELRDDDFESHLSALQRGIRDLRKTREDLLARNRRLQCEIDRLHNQPDVSVQPIPAKSESGGRSNSLQMKVKKLELKTHALDRKKIRQLRLREAHKDAEELQDEEVHGVPDVEHEMKKLLRNFYRVVSCPSLEEQEECSICVETMELNKCSSLPCQHIFCDSCLSKIGDGETISCPQCRGESNVESIEVVEFTATQQWDQLLEIARQFAALEDRLGPDTSEEEEEEKLRENFIDDEDDEDVEASTSSESQGRETTPDTMAEGVPNQDEDEEGSEGPCVPYSRSGVVEKRRRMEELAARKRRR</sequence>
<keyword evidence="1" id="KW-0479">Metal-binding</keyword>
<organism evidence="8 9">
    <name type="scientific">Lactarius akahatsu</name>
    <dbReference type="NCBI Taxonomy" id="416441"/>
    <lineage>
        <taxon>Eukaryota</taxon>
        <taxon>Fungi</taxon>
        <taxon>Dikarya</taxon>
        <taxon>Basidiomycota</taxon>
        <taxon>Agaricomycotina</taxon>
        <taxon>Agaricomycetes</taxon>
        <taxon>Russulales</taxon>
        <taxon>Russulaceae</taxon>
        <taxon>Lactarius</taxon>
    </lineage>
</organism>
<feature type="region of interest" description="Disordered" evidence="6">
    <location>
        <begin position="309"/>
        <end position="397"/>
    </location>
</feature>
<dbReference type="GO" id="GO:0008270">
    <property type="term" value="F:zinc ion binding"/>
    <property type="evidence" value="ECO:0007669"/>
    <property type="project" value="UniProtKB-KW"/>
</dbReference>
<gene>
    <name evidence="8" type="ORF">EDB92DRAFT_939334</name>
</gene>
<dbReference type="InterPro" id="IPR013083">
    <property type="entry name" value="Znf_RING/FYVE/PHD"/>
</dbReference>
<dbReference type="SUPFAM" id="SSF57850">
    <property type="entry name" value="RING/U-box"/>
    <property type="match status" value="1"/>
</dbReference>
<evidence type="ECO:0000256" key="2">
    <source>
        <dbReference type="ARBA" id="ARBA00022771"/>
    </source>
</evidence>
<dbReference type="PROSITE" id="PS00518">
    <property type="entry name" value="ZF_RING_1"/>
    <property type="match status" value="1"/>
</dbReference>
<keyword evidence="5" id="KW-0175">Coiled coil</keyword>
<evidence type="ECO:0000256" key="4">
    <source>
        <dbReference type="PROSITE-ProRule" id="PRU00175"/>
    </source>
</evidence>
<evidence type="ECO:0000259" key="7">
    <source>
        <dbReference type="PROSITE" id="PS50089"/>
    </source>
</evidence>
<dbReference type="InterPro" id="IPR017907">
    <property type="entry name" value="Znf_RING_CS"/>
</dbReference>
<feature type="compositionally biased region" description="Basic and acidic residues" evidence="6">
    <location>
        <begin position="380"/>
        <end position="397"/>
    </location>
</feature>
<proteinExistence type="predicted"/>
<feature type="compositionally biased region" description="Acidic residues" evidence="6">
    <location>
        <begin position="328"/>
        <end position="337"/>
    </location>
</feature>
<dbReference type="EMBL" id="JAKELL010000004">
    <property type="protein sequence ID" value="KAH8999182.1"/>
    <property type="molecule type" value="Genomic_DNA"/>
</dbReference>
<evidence type="ECO:0000313" key="9">
    <source>
        <dbReference type="Proteomes" id="UP001201163"/>
    </source>
</evidence>
<reference evidence="8" key="1">
    <citation type="submission" date="2022-01" db="EMBL/GenBank/DDBJ databases">
        <title>Comparative genomics reveals a dynamic genome evolution in the ectomycorrhizal milk-cap (Lactarius) mushrooms.</title>
        <authorList>
            <consortium name="DOE Joint Genome Institute"/>
            <person name="Lebreton A."/>
            <person name="Tang N."/>
            <person name="Kuo A."/>
            <person name="LaButti K."/>
            <person name="Drula E."/>
            <person name="Barry K."/>
            <person name="Clum A."/>
            <person name="Lipzen A."/>
            <person name="Mousain D."/>
            <person name="Ng V."/>
            <person name="Wang R."/>
            <person name="Wang X."/>
            <person name="Dai Y."/>
            <person name="Henrissat B."/>
            <person name="Grigoriev I.V."/>
            <person name="Guerin-Laguette A."/>
            <person name="Yu F."/>
            <person name="Martin F.M."/>
        </authorList>
    </citation>
    <scope>NUCLEOTIDE SEQUENCE</scope>
    <source>
        <strain evidence="8">QP</strain>
    </source>
</reference>
<accession>A0AAD4LQQ9</accession>
<dbReference type="AlphaFoldDB" id="A0AAD4LQQ9"/>
<evidence type="ECO:0000313" key="8">
    <source>
        <dbReference type="EMBL" id="KAH8999182.1"/>
    </source>
</evidence>
<evidence type="ECO:0000256" key="6">
    <source>
        <dbReference type="SAM" id="MobiDB-lite"/>
    </source>
</evidence>
<feature type="coiled-coil region" evidence="5">
    <location>
        <begin position="107"/>
        <end position="141"/>
    </location>
</feature>
<dbReference type="Pfam" id="PF13639">
    <property type="entry name" value="zf-RING_2"/>
    <property type="match status" value="1"/>
</dbReference>
<keyword evidence="3" id="KW-0862">Zinc</keyword>
<evidence type="ECO:0000256" key="1">
    <source>
        <dbReference type="ARBA" id="ARBA00022723"/>
    </source>
</evidence>
<feature type="domain" description="RING-type" evidence="7">
    <location>
        <begin position="233"/>
        <end position="274"/>
    </location>
</feature>
<evidence type="ECO:0000256" key="5">
    <source>
        <dbReference type="SAM" id="Coils"/>
    </source>
</evidence>